<organism evidence="2 3">
    <name type="scientific">Haloarcula limicola</name>
    <dbReference type="NCBI Taxonomy" id="1429915"/>
    <lineage>
        <taxon>Archaea</taxon>
        <taxon>Methanobacteriati</taxon>
        <taxon>Methanobacteriota</taxon>
        <taxon>Stenosarchaea group</taxon>
        <taxon>Halobacteria</taxon>
        <taxon>Halobacteriales</taxon>
        <taxon>Haloarculaceae</taxon>
        <taxon>Haloarcula</taxon>
    </lineage>
</organism>
<sequence length="114" mass="12238">MIGVASPVRTTLLQAQGTPEQLLFGVSSFVVFLLLLALAAISYKAYQRERLVPFLIASLGFVSLAAGSVTEATYEFGLNGGYQTIGRELYLLRTGEAVFLALGVLLLLLSLQRA</sequence>
<name>A0A8J8C6M8_9EURY</name>
<dbReference type="AlphaFoldDB" id="A0A8J8C6M8"/>
<keyword evidence="1" id="KW-1133">Transmembrane helix</keyword>
<dbReference type="RefSeq" id="WP_162317195.1">
    <property type="nucleotide sequence ID" value="NZ_JAHQXF010000001.1"/>
</dbReference>
<keyword evidence="3" id="KW-1185">Reference proteome</keyword>
<gene>
    <name evidence="2" type="ORF">KTS45_07855</name>
</gene>
<dbReference type="Proteomes" id="UP000766550">
    <property type="component" value="Unassembled WGS sequence"/>
</dbReference>
<proteinExistence type="predicted"/>
<keyword evidence="1" id="KW-0812">Transmembrane</keyword>
<evidence type="ECO:0000313" key="3">
    <source>
        <dbReference type="Proteomes" id="UP000766550"/>
    </source>
</evidence>
<dbReference type="EMBL" id="JAHQXF010000001">
    <property type="protein sequence ID" value="MBV0924118.1"/>
    <property type="molecule type" value="Genomic_DNA"/>
</dbReference>
<reference evidence="2 3" key="1">
    <citation type="submission" date="2021-06" db="EMBL/GenBank/DDBJ databases">
        <title>New haloarchaea isolates fom saline soil.</title>
        <authorList>
            <person name="Duran-Viseras A."/>
            <person name="Sanchez-Porro C.S."/>
            <person name="Ventosa A."/>
        </authorList>
    </citation>
    <scope>NUCLEOTIDE SEQUENCE [LARGE SCALE GENOMIC DNA]</scope>
    <source>
        <strain evidence="2 3">JCM 183640</strain>
    </source>
</reference>
<comment type="caution">
    <text evidence="2">The sequence shown here is derived from an EMBL/GenBank/DDBJ whole genome shotgun (WGS) entry which is preliminary data.</text>
</comment>
<evidence type="ECO:0000313" key="2">
    <source>
        <dbReference type="EMBL" id="MBV0924118.1"/>
    </source>
</evidence>
<evidence type="ECO:0008006" key="4">
    <source>
        <dbReference type="Google" id="ProtNLM"/>
    </source>
</evidence>
<protein>
    <recommendedName>
        <fullName evidence="4">Transmembrane protein</fullName>
    </recommendedName>
</protein>
<feature type="transmembrane region" description="Helical" evidence="1">
    <location>
        <begin position="22"/>
        <end position="39"/>
    </location>
</feature>
<accession>A0A8J8C6M8</accession>
<keyword evidence="1" id="KW-0472">Membrane</keyword>
<feature type="transmembrane region" description="Helical" evidence="1">
    <location>
        <begin position="51"/>
        <end position="70"/>
    </location>
</feature>
<evidence type="ECO:0000256" key="1">
    <source>
        <dbReference type="SAM" id="Phobius"/>
    </source>
</evidence>
<feature type="transmembrane region" description="Helical" evidence="1">
    <location>
        <begin position="90"/>
        <end position="111"/>
    </location>
</feature>